<dbReference type="AlphaFoldDB" id="A0AAN9IS44"/>
<evidence type="ECO:0000313" key="2">
    <source>
        <dbReference type="Proteomes" id="UP001359559"/>
    </source>
</evidence>
<reference evidence="1 2" key="1">
    <citation type="submission" date="2024-01" db="EMBL/GenBank/DDBJ databases">
        <title>The genomes of 5 underutilized Papilionoideae crops provide insights into root nodulation and disease resistance.</title>
        <authorList>
            <person name="Yuan L."/>
        </authorList>
    </citation>
    <scope>NUCLEOTIDE SEQUENCE [LARGE SCALE GENOMIC DNA]</scope>
    <source>
        <strain evidence="1">LY-2023</strain>
        <tissue evidence="1">Leaf</tissue>
    </source>
</reference>
<name>A0AAN9IS44_CLITE</name>
<dbReference type="Proteomes" id="UP001359559">
    <property type="component" value="Unassembled WGS sequence"/>
</dbReference>
<evidence type="ECO:0000313" key="1">
    <source>
        <dbReference type="EMBL" id="KAK7285278.1"/>
    </source>
</evidence>
<proteinExistence type="predicted"/>
<accession>A0AAN9IS44</accession>
<organism evidence="1 2">
    <name type="scientific">Clitoria ternatea</name>
    <name type="common">Butterfly pea</name>
    <dbReference type="NCBI Taxonomy" id="43366"/>
    <lineage>
        <taxon>Eukaryota</taxon>
        <taxon>Viridiplantae</taxon>
        <taxon>Streptophyta</taxon>
        <taxon>Embryophyta</taxon>
        <taxon>Tracheophyta</taxon>
        <taxon>Spermatophyta</taxon>
        <taxon>Magnoliopsida</taxon>
        <taxon>eudicotyledons</taxon>
        <taxon>Gunneridae</taxon>
        <taxon>Pentapetalae</taxon>
        <taxon>rosids</taxon>
        <taxon>fabids</taxon>
        <taxon>Fabales</taxon>
        <taxon>Fabaceae</taxon>
        <taxon>Papilionoideae</taxon>
        <taxon>50 kb inversion clade</taxon>
        <taxon>NPAAA clade</taxon>
        <taxon>indigoferoid/millettioid clade</taxon>
        <taxon>Phaseoleae</taxon>
        <taxon>Clitoria</taxon>
    </lineage>
</organism>
<dbReference type="EMBL" id="JAYKXN010000005">
    <property type="protein sequence ID" value="KAK7285278.1"/>
    <property type="molecule type" value="Genomic_DNA"/>
</dbReference>
<protein>
    <submittedName>
        <fullName evidence="1">Uncharacterized protein</fullName>
    </submittedName>
</protein>
<sequence>MVLAMVVMMKMRVELGKNCDNVRRLSVFSFSNIKQTGFLHCTDLNRRMTQILISSFRSLTFSKFQRSLFFPIT</sequence>
<gene>
    <name evidence="1" type="ORF">RJT34_20043</name>
</gene>
<keyword evidence="2" id="KW-1185">Reference proteome</keyword>
<comment type="caution">
    <text evidence="1">The sequence shown here is derived from an EMBL/GenBank/DDBJ whole genome shotgun (WGS) entry which is preliminary data.</text>
</comment>